<name>A0A0A7EIA8_9GAMM</name>
<evidence type="ECO:0000313" key="2">
    <source>
        <dbReference type="EMBL" id="AIY66278.1"/>
    </source>
</evidence>
<dbReference type="EMBL" id="CP009888">
    <property type="protein sequence ID" value="AIY66278.1"/>
    <property type="molecule type" value="Genomic_DNA"/>
</dbReference>
<protein>
    <submittedName>
        <fullName evidence="2">Membrane protein</fullName>
    </submittedName>
</protein>
<dbReference type="OrthoDB" id="5772852at2"/>
<sequence length="78" mass="8699">MSEKNLITLLKLVIVLGLCLIGLGYYLINVAHIEQTMGITGMMIGGGCYAFGIILSLPTKMYLTFIWVTAEHRNKHKQ</sequence>
<feature type="transmembrane region" description="Helical" evidence="1">
    <location>
        <begin position="6"/>
        <end position="27"/>
    </location>
</feature>
<dbReference type="STRING" id="1348114.OM33_04000"/>
<keyword evidence="1" id="KW-1133">Transmembrane helix</keyword>
<dbReference type="eggNOG" id="ENOG50331QF">
    <property type="taxonomic scope" value="Bacteria"/>
</dbReference>
<dbReference type="Proteomes" id="UP000030341">
    <property type="component" value="Chromosome 1"/>
</dbReference>
<dbReference type="AlphaFoldDB" id="A0A0A7EIA8"/>
<evidence type="ECO:0000256" key="1">
    <source>
        <dbReference type="SAM" id="Phobius"/>
    </source>
</evidence>
<organism evidence="2 3">
    <name type="scientific">Pseudoalteromonas piratica</name>
    <dbReference type="NCBI Taxonomy" id="1348114"/>
    <lineage>
        <taxon>Bacteria</taxon>
        <taxon>Pseudomonadati</taxon>
        <taxon>Pseudomonadota</taxon>
        <taxon>Gammaproteobacteria</taxon>
        <taxon>Alteromonadales</taxon>
        <taxon>Pseudoalteromonadaceae</taxon>
        <taxon>Pseudoalteromonas</taxon>
    </lineage>
</organism>
<dbReference type="KEGG" id="pseo:OM33_04000"/>
<dbReference type="HOGENOM" id="CLU_192349_0_0_6"/>
<reference evidence="2 3" key="1">
    <citation type="submission" date="2014-11" db="EMBL/GenBank/DDBJ databases">
        <title>Complete Genome Sequence of Pseudoalteromonas sp. Strain OCN003 Isolated from Kaneohe Bay, Oahu, Hawaii.</title>
        <authorList>
            <person name="Beurmann S."/>
            <person name="Videau P."/>
            <person name="Ushijima B."/>
            <person name="Smith A.M."/>
            <person name="Aeby G.S."/>
            <person name="Callahan S.M."/>
            <person name="Belcaid M."/>
        </authorList>
    </citation>
    <scope>NUCLEOTIDE SEQUENCE [LARGE SCALE GENOMIC DNA]</scope>
    <source>
        <strain evidence="2 3">OCN003</strain>
    </source>
</reference>
<gene>
    <name evidence="2" type="ORF">OM33_04000</name>
</gene>
<keyword evidence="3" id="KW-1185">Reference proteome</keyword>
<keyword evidence="1" id="KW-0472">Membrane</keyword>
<dbReference type="RefSeq" id="WP_038642990.1">
    <property type="nucleotide sequence ID" value="NZ_CP009888.1"/>
</dbReference>
<evidence type="ECO:0000313" key="3">
    <source>
        <dbReference type="Proteomes" id="UP000030341"/>
    </source>
</evidence>
<keyword evidence="1" id="KW-0812">Transmembrane</keyword>
<proteinExistence type="predicted"/>
<accession>A0A0A7EIA8</accession>
<feature type="transmembrane region" description="Helical" evidence="1">
    <location>
        <begin position="39"/>
        <end position="57"/>
    </location>
</feature>